<dbReference type="AlphaFoldDB" id="A0AAD1TH12"/>
<sequence length="86" mass="9627">MKVEGKVKFATLAERDSSISGDSRVPKMVERFSRDYGAKMGAVGPPVKKSMNQTRLRRSGDERTLGSRTQKQPNGKTRTEQLGVWE</sequence>
<feature type="region of interest" description="Disordered" evidence="1">
    <location>
        <begin position="36"/>
        <end position="86"/>
    </location>
</feature>
<evidence type="ECO:0000313" key="3">
    <source>
        <dbReference type="Proteomes" id="UP001295444"/>
    </source>
</evidence>
<reference evidence="2" key="1">
    <citation type="submission" date="2022-03" db="EMBL/GenBank/DDBJ databases">
        <authorList>
            <person name="Alioto T."/>
            <person name="Alioto T."/>
            <person name="Gomez Garrido J."/>
        </authorList>
    </citation>
    <scope>NUCLEOTIDE SEQUENCE</scope>
</reference>
<protein>
    <submittedName>
        <fullName evidence="2">Uncharacterized protein</fullName>
    </submittedName>
</protein>
<dbReference type="Proteomes" id="UP001295444">
    <property type="component" value="Chromosome 11"/>
</dbReference>
<dbReference type="EMBL" id="OW240922">
    <property type="protein sequence ID" value="CAH2322936.1"/>
    <property type="molecule type" value="Genomic_DNA"/>
</dbReference>
<feature type="non-terminal residue" evidence="2">
    <location>
        <position position="1"/>
    </location>
</feature>
<feature type="compositionally biased region" description="Polar residues" evidence="1">
    <location>
        <begin position="66"/>
        <end position="76"/>
    </location>
</feature>
<proteinExistence type="predicted"/>
<evidence type="ECO:0000313" key="2">
    <source>
        <dbReference type="EMBL" id="CAH2322936.1"/>
    </source>
</evidence>
<organism evidence="2 3">
    <name type="scientific">Pelobates cultripes</name>
    <name type="common">Western spadefoot toad</name>
    <dbReference type="NCBI Taxonomy" id="61616"/>
    <lineage>
        <taxon>Eukaryota</taxon>
        <taxon>Metazoa</taxon>
        <taxon>Chordata</taxon>
        <taxon>Craniata</taxon>
        <taxon>Vertebrata</taxon>
        <taxon>Euteleostomi</taxon>
        <taxon>Amphibia</taxon>
        <taxon>Batrachia</taxon>
        <taxon>Anura</taxon>
        <taxon>Pelobatoidea</taxon>
        <taxon>Pelobatidae</taxon>
        <taxon>Pelobates</taxon>
    </lineage>
</organism>
<name>A0AAD1TH12_PELCU</name>
<gene>
    <name evidence="2" type="ORF">PECUL_23A000496</name>
</gene>
<keyword evidence="3" id="KW-1185">Reference proteome</keyword>
<evidence type="ECO:0000256" key="1">
    <source>
        <dbReference type="SAM" id="MobiDB-lite"/>
    </source>
</evidence>
<accession>A0AAD1TH12</accession>